<proteinExistence type="predicted"/>
<dbReference type="GO" id="GO:0032196">
    <property type="term" value="P:transposition"/>
    <property type="evidence" value="ECO:0007669"/>
    <property type="project" value="TreeGrafter"/>
</dbReference>
<feature type="domain" description="Transposase IS30-like HTH" evidence="1">
    <location>
        <begin position="5"/>
        <end position="45"/>
    </location>
</feature>
<dbReference type="GO" id="GO:0004803">
    <property type="term" value="F:transposase activity"/>
    <property type="evidence" value="ECO:0007669"/>
    <property type="project" value="TreeGrafter"/>
</dbReference>
<dbReference type="AlphaFoldDB" id="A0A1F7SG46"/>
<dbReference type="EMBL" id="MGDI01000029">
    <property type="protein sequence ID" value="OGL52773.1"/>
    <property type="molecule type" value="Genomic_DNA"/>
</dbReference>
<dbReference type="InterPro" id="IPR051917">
    <property type="entry name" value="Transposase-Integrase"/>
</dbReference>
<name>A0A1F7SG46_9BACT</name>
<organism evidence="2 3">
    <name type="scientific">Candidatus Schekmanbacteria bacterium RIFCSPLOWO2_12_FULL_38_15</name>
    <dbReference type="NCBI Taxonomy" id="1817883"/>
    <lineage>
        <taxon>Bacteria</taxon>
        <taxon>Candidatus Schekmaniibacteriota</taxon>
    </lineage>
</organism>
<dbReference type="Gene3D" id="1.10.10.60">
    <property type="entry name" value="Homeodomain-like"/>
    <property type="match status" value="1"/>
</dbReference>
<comment type="caution">
    <text evidence="2">The sequence shown here is derived from an EMBL/GenBank/DDBJ whole genome shotgun (WGS) entry which is preliminary data.</text>
</comment>
<protein>
    <recommendedName>
        <fullName evidence="1">Transposase IS30-like HTH domain-containing protein</fullName>
    </recommendedName>
</protein>
<dbReference type="InterPro" id="IPR025246">
    <property type="entry name" value="IS30-like_HTH"/>
</dbReference>
<dbReference type="PANTHER" id="PTHR10948:SF23">
    <property type="entry name" value="TRANSPOSASE INSI FOR INSERTION SEQUENCE ELEMENT IS30A-RELATED"/>
    <property type="match status" value="1"/>
</dbReference>
<accession>A0A1F7SG46</accession>
<sequence length="74" mass="8320">MRIKSYKRLSAEEREEISRCLANGESFQDIARLLGRAVSTITWEVCSAGANRWTYRAGSAQRQAEKSIKLGNTV</sequence>
<dbReference type="Proteomes" id="UP000178082">
    <property type="component" value="Unassembled WGS sequence"/>
</dbReference>
<evidence type="ECO:0000259" key="1">
    <source>
        <dbReference type="Pfam" id="PF13936"/>
    </source>
</evidence>
<evidence type="ECO:0000313" key="2">
    <source>
        <dbReference type="EMBL" id="OGL52773.1"/>
    </source>
</evidence>
<reference evidence="2 3" key="1">
    <citation type="journal article" date="2016" name="Nat. Commun.">
        <title>Thousands of microbial genomes shed light on interconnected biogeochemical processes in an aquifer system.</title>
        <authorList>
            <person name="Anantharaman K."/>
            <person name="Brown C.T."/>
            <person name="Hug L.A."/>
            <person name="Sharon I."/>
            <person name="Castelle C.J."/>
            <person name="Probst A.J."/>
            <person name="Thomas B.C."/>
            <person name="Singh A."/>
            <person name="Wilkins M.J."/>
            <person name="Karaoz U."/>
            <person name="Brodie E.L."/>
            <person name="Williams K.H."/>
            <person name="Hubbard S.S."/>
            <person name="Banfield J.F."/>
        </authorList>
    </citation>
    <scope>NUCLEOTIDE SEQUENCE [LARGE SCALE GENOMIC DNA]</scope>
</reference>
<dbReference type="PANTHER" id="PTHR10948">
    <property type="entry name" value="TRANSPOSASE"/>
    <property type="match status" value="1"/>
</dbReference>
<dbReference type="GO" id="GO:0005829">
    <property type="term" value="C:cytosol"/>
    <property type="evidence" value="ECO:0007669"/>
    <property type="project" value="TreeGrafter"/>
</dbReference>
<evidence type="ECO:0000313" key="3">
    <source>
        <dbReference type="Proteomes" id="UP000178082"/>
    </source>
</evidence>
<dbReference type="Pfam" id="PF13936">
    <property type="entry name" value="HTH_38"/>
    <property type="match status" value="1"/>
</dbReference>
<gene>
    <name evidence="2" type="ORF">A3G31_00025</name>
</gene>